<comment type="similarity">
    <text evidence="1 4">Belongs to the UDP-glucose/GDP-mannose dehydrogenase family.</text>
</comment>
<dbReference type="AlphaFoldDB" id="A0A841ZIG1"/>
<dbReference type="Pfam" id="PF00984">
    <property type="entry name" value="UDPG_MGDP_dh"/>
    <property type="match status" value="1"/>
</dbReference>
<dbReference type="InterPro" id="IPR014027">
    <property type="entry name" value="UDP-Glc/GDP-Man_DH_C"/>
</dbReference>
<dbReference type="InterPro" id="IPR028359">
    <property type="entry name" value="UDP_ManNAc/GlcNAc_DH"/>
</dbReference>
<dbReference type="PIRSF" id="PIRSF000124">
    <property type="entry name" value="UDPglc_GDPman_dh"/>
    <property type="match status" value="1"/>
</dbReference>
<evidence type="ECO:0000256" key="3">
    <source>
        <dbReference type="ARBA" id="ARBA00023027"/>
    </source>
</evidence>
<dbReference type="GO" id="GO:0016616">
    <property type="term" value="F:oxidoreductase activity, acting on the CH-OH group of donors, NAD or NADP as acceptor"/>
    <property type="evidence" value="ECO:0007669"/>
    <property type="project" value="InterPro"/>
</dbReference>
<dbReference type="InterPro" id="IPR001732">
    <property type="entry name" value="UDP-Glc/GDP-Man_DH_N"/>
</dbReference>
<comment type="caution">
    <text evidence="6">The sequence shown here is derived from an EMBL/GenBank/DDBJ whole genome shotgun (WGS) entry which is preliminary data.</text>
</comment>
<evidence type="ECO:0000256" key="1">
    <source>
        <dbReference type="ARBA" id="ARBA00006601"/>
    </source>
</evidence>
<evidence type="ECO:0000313" key="6">
    <source>
        <dbReference type="EMBL" id="MBC1520509.1"/>
    </source>
</evidence>
<dbReference type="NCBIfam" id="TIGR03026">
    <property type="entry name" value="NDP-sugDHase"/>
    <property type="match status" value="1"/>
</dbReference>
<organism evidence="6 7">
    <name type="scientific">Listeria aquatica</name>
    <dbReference type="NCBI Taxonomy" id="1494960"/>
    <lineage>
        <taxon>Bacteria</taxon>
        <taxon>Bacillati</taxon>
        <taxon>Bacillota</taxon>
        <taxon>Bacilli</taxon>
        <taxon>Bacillales</taxon>
        <taxon>Listeriaceae</taxon>
        <taxon>Listeria</taxon>
    </lineage>
</organism>
<dbReference type="GO" id="GO:0051287">
    <property type="term" value="F:NAD binding"/>
    <property type="evidence" value="ECO:0007669"/>
    <property type="project" value="InterPro"/>
</dbReference>
<dbReference type="InterPro" id="IPR014026">
    <property type="entry name" value="UDP-Glc/GDP-Man_DH_dimer"/>
</dbReference>
<keyword evidence="3" id="KW-0520">NAD</keyword>
<accession>A0A841ZIG1</accession>
<dbReference type="PANTHER" id="PTHR43491:SF2">
    <property type="entry name" value="UDP-N-ACETYL-D-MANNOSAMINE DEHYDROGENASE"/>
    <property type="match status" value="1"/>
</dbReference>
<sequence>MSKLMTIGLGYIGLPTALSFAKSGEEVVGVDISSEIVSQLNQGIVHLEEPGVAELLAEVLADGTFRASTTPEQADVFIISVPTPNQNDKYHSCDFQYVDQAVQSILPFLQKGNTVIIESTIPPKTTVNRIQPMIESYDFVVGEDIYLAHCPERVLPGKILCELRKNNRIIGGVTKRCAEKGKEIYDKFVEGELILAGASEAELSKLMENTYRDINIAIANELVKVGDDLEIDVLKVIEMANKHPRVHIHQPGPGVGGHCLAVDPYFVVAASPENTELIQTARAINSNMPTFIVRKTKQLMDNICGKKITIFGLAYKGNIDDIRESPAIEVLRLLKETTNYEISVYDPHVQIDQLTQNKSDALRNSDLVLILTDHAEFKQITEADFSHMKQRYLLDTKQVYEHSNSSVHYYSLGDISRIKQEKLSV</sequence>
<evidence type="ECO:0000313" key="7">
    <source>
        <dbReference type="Proteomes" id="UP000559885"/>
    </source>
</evidence>
<evidence type="ECO:0000259" key="5">
    <source>
        <dbReference type="SMART" id="SM00984"/>
    </source>
</evidence>
<name>A0A841ZIG1_9LIST</name>
<dbReference type="InterPro" id="IPR036291">
    <property type="entry name" value="NAD(P)-bd_dom_sf"/>
</dbReference>
<dbReference type="SUPFAM" id="SSF48179">
    <property type="entry name" value="6-phosphogluconate dehydrogenase C-terminal domain-like"/>
    <property type="match status" value="1"/>
</dbReference>
<keyword evidence="2" id="KW-0560">Oxidoreductase</keyword>
<dbReference type="RefSeq" id="WP_185372058.1">
    <property type="nucleotide sequence ID" value="NZ_JAARRM010000001.1"/>
</dbReference>
<dbReference type="PIRSF" id="PIRSF500136">
    <property type="entry name" value="UDP_ManNAc_DH"/>
    <property type="match status" value="1"/>
</dbReference>
<reference evidence="6 7" key="1">
    <citation type="submission" date="2020-03" db="EMBL/GenBank/DDBJ databases">
        <title>Soil Listeria distribution.</title>
        <authorList>
            <person name="Liao J."/>
            <person name="Wiedmann M."/>
        </authorList>
    </citation>
    <scope>NUCLEOTIDE SEQUENCE [LARGE SCALE GENOMIC DNA]</scope>
    <source>
        <strain evidence="6 7">FSL L7-1507</strain>
    </source>
</reference>
<dbReference type="SUPFAM" id="SSF51735">
    <property type="entry name" value="NAD(P)-binding Rossmann-fold domains"/>
    <property type="match status" value="1"/>
</dbReference>
<evidence type="ECO:0000256" key="4">
    <source>
        <dbReference type="PIRNR" id="PIRNR000124"/>
    </source>
</evidence>
<dbReference type="SMART" id="SM00984">
    <property type="entry name" value="UDPG_MGDP_dh_C"/>
    <property type="match status" value="1"/>
</dbReference>
<feature type="domain" description="UDP-glucose/GDP-mannose dehydrogenase C-terminal" evidence="5">
    <location>
        <begin position="309"/>
        <end position="402"/>
    </location>
</feature>
<dbReference type="GO" id="GO:0000271">
    <property type="term" value="P:polysaccharide biosynthetic process"/>
    <property type="evidence" value="ECO:0007669"/>
    <property type="project" value="InterPro"/>
</dbReference>
<dbReference type="Pfam" id="PF03720">
    <property type="entry name" value="UDPG_MGDP_dh_C"/>
    <property type="match status" value="1"/>
</dbReference>
<dbReference type="PANTHER" id="PTHR43491">
    <property type="entry name" value="UDP-N-ACETYL-D-MANNOSAMINE DEHYDROGENASE"/>
    <property type="match status" value="1"/>
</dbReference>
<dbReference type="EMBL" id="JAARRM010000001">
    <property type="protein sequence ID" value="MBC1520509.1"/>
    <property type="molecule type" value="Genomic_DNA"/>
</dbReference>
<dbReference type="InterPro" id="IPR008927">
    <property type="entry name" value="6-PGluconate_DH-like_C_sf"/>
</dbReference>
<gene>
    <name evidence="6" type="ORF">HB912_02475</name>
</gene>
<dbReference type="Pfam" id="PF03721">
    <property type="entry name" value="UDPG_MGDP_dh_N"/>
    <property type="match status" value="1"/>
</dbReference>
<dbReference type="InterPro" id="IPR036220">
    <property type="entry name" value="UDP-Glc/GDP-Man_DH_C_sf"/>
</dbReference>
<proteinExistence type="inferred from homology"/>
<dbReference type="Gene3D" id="3.40.50.720">
    <property type="entry name" value="NAD(P)-binding Rossmann-like Domain"/>
    <property type="match status" value="2"/>
</dbReference>
<protein>
    <submittedName>
        <fullName evidence="6">Nucleotide sugar dehydrogenase</fullName>
    </submittedName>
</protein>
<dbReference type="InterPro" id="IPR017476">
    <property type="entry name" value="UDP-Glc/GDP-Man"/>
</dbReference>
<dbReference type="GO" id="GO:0016628">
    <property type="term" value="F:oxidoreductase activity, acting on the CH-CH group of donors, NAD or NADP as acceptor"/>
    <property type="evidence" value="ECO:0007669"/>
    <property type="project" value="InterPro"/>
</dbReference>
<evidence type="ECO:0000256" key="2">
    <source>
        <dbReference type="ARBA" id="ARBA00023002"/>
    </source>
</evidence>
<dbReference type="Proteomes" id="UP000559885">
    <property type="component" value="Unassembled WGS sequence"/>
</dbReference>
<dbReference type="SUPFAM" id="SSF52413">
    <property type="entry name" value="UDP-glucose/GDP-mannose dehydrogenase C-terminal domain"/>
    <property type="match status" value="1"/>
</dbReference>